<dbReference type="GO" id="GO:0005886">
    <property type="term" value="C:plasma membrane"/>
    <property type="evidence" value="ECO:0007669"/>
    <property type="project" value="UniProtKB-SubCell"/>
</dbReference>
<evidence type="ECO:0000256" key="5">
    <source>
        <dbReference type="ARBA" id="ARBA00022970"/>
    </source>
</evidence>
<dbReference type="STRING" id="427683.A5481_28675"/>
<reference evidence="10 11" key="1">
    <citation type="submission" date="2016-04" db="EMBL/GenBank/DDBJ databases">
        <authorList>
            <person name="Evans L.H."/>
            <person name="Alamgir A."/>
            <person name="Owens N."/>
            <person name="Weber N.D."/>
            <person name="Virtaneva K."/>
            <person name="Barbian K."/>
            <person name="Babar A."/>
            <person name="Rosenke K."/>
        </authorList>
    </citation>
    <scope>NUCLEOTIDE SEQUENCE [LARGE SCALE GENOMIC DNA]</scope>
    <source>
        <strain evidence="10 11">PMB02</strain>
    </source>
</reference>
<gene>
    <name evidence="10" type="ORF">A5481_28675</name>
</gene>
<keyword evidence="2" id="KW-0813">Transport</keyword>
<keyword evidence="5" id="KW-0029">Amino-acid transport</keyword>
<dbReference type="GO" id="GO:0022857">
    <property type="term" value="F:transmembrane transporter activity"/>
    <property type="evidence" value="ECO:0007669"/>
    <property type="project" value="InterPro"/>
</dbReference>
<evidence type="ECO:0000256" key="6">
    <source>
        <dbReference type="ARBA" id="ARBA00022989"/>
    </source>
</evidence>
<proteinExistence type="inferred from homology"/>
<evidence type="ECO:0000256" key="4">
    <source>
        <dbReference type="ARBA" id="ARBA00022692"/>
    </source>
</evidence>
<feature type="transmembrane region" description="Helical" evidence="9">
    <location>
        <begin position="265"/>
        <end position="284"/>
    </location>
</feature>
<dbReference type="Pfam" id="PF02653">
    <property type="entry name" value="BPD_transp_2"/>
    <property type="match status" value="1"/>
</dbReference>
<sequence>MLILQLLASGIQTGVLYGLTAAGFALIFGATRVFHVAHGATFVLAGYAFVLGAQAGLPWPVSCLLALVVAIGFGLFMDAFVYRPIQRHEGAFFTVFVAAFGASLVVQNLIQFCVGRGSVSVSTPLTRASEILSGLYIAPVFWVAIGVSVALFALVTMFLDRTDAGVALRGLSENPELLRAFGLSSRRLSALAFGIGSAMTVPGAILTAATSGIEPAAGAHVVLISLAAAVVGGIGSLRGAALAGLLLGITENLIIAVLDTQWSEAAGFLVLFAFILFRPSGLFGQAVRR</sequence>
<dbReference type="RefSeq" id="WP_048435203.1">
    <property type="nucleotide sequence ID" value="NZ_LWHQ01000074.1"/>
</dbReference>
<keyword evidence="3" id="KW-1003">Cell membrane</keyword>
<feature type="transmembrane region" description="Helical" evidence="9">
    <location>
        <begin position="92"/>
        <end position="114"/>
    </location>
</feature>
<name>A0A179RZC7_9HYPH</name>
<comment type="similarity">
    <text evidence="8">Belongs to the binding-protein-dependent transport system permease family. LivHM subfamily.</text>
</comment>
<accession>A0A179RZC7</accession>
<comment type="caution">
    <text evidence="10">The sequence shown here is derived from an EMBL/GenBank/DDBJ whole genome shotgun (WGS) entry which is preliminary data.</text>
</comment>
<evidence type="ECO:0000256" key="7">
    <source>
        <dbReference type="ARBA" id="ARBA00023136"/>
    </source>
</evidence>
<evidence type="ECO:0000256" key="8">
    <source>
        <dbReference type="ARBA" id="ARBA00037998"/>
    </source>
</evidence>
<dbReference type="PANTHER" id="PTHR11795">
    <property type="entry name" value="BRANCHED-CHAIN AMINO ACID TRANSPORT SYSTEM PERMEASE PROTEIN LIVH"/>
    <property type="match status" value="1"/>
</dbReference>
<dbReference type="EMBL" id="LWHQ01000074">
    <property type="protein sequence ID" value="OAS16205.1"/>
    <property type="molecule type" value="Genomic_DNA"/>
</dbReference>
<dbReference type="InterPro" id="IPR001851">
    <property type="entry name" value="ABC_transp_permease"/>
</dbReference>
<dbReference type="AlphaFoldDB" id="A0A179RZC7"/>
<keyword evidence="4 9" id="KW-0812">Transmembrane</keyword>
<feature type="transmembrane region" description="Helical" evidence="9">
    <location>
        <begin position="59"/>
        <end position="80"/>
    </location>
</feature>
<dbReference type="Proteomes" id="UP000078316">
    <property type="component" value="Unassembled WGS sequence"/>
</dbReference>
<feature type="transmembrane region" description="Helical" evidence="9">
    <location>
        <begin position="134"/>
        <end position="159"/>
    </location>
</feature>
<feature type="transmembrane region" description="Helical" evidence="9">
    <location>
        <begin position="188"/>
        <end position="209"/>
    </location>
</feature>
<dbReference type="OrthoDB" id="9779023at2"/>
<keyword evidence="6 9" id="KW-1133">Transmembrane helix</keyword>
<dbReference type="InterPro" id="IPR052157">
    <property type="entry name" value="BCAA_transport_permease"/>
</dbReference>
<feature type="transmembrane region" description="Helical" evidence="9">
    <location>
        <begin position="215"/>
        <end position="234"/>
    </location>
</feature>
<evidence type="ECO:0000256" key="2">
    <source>
        <dbReference type="ARBA" id="ARBA00022448"/>
    </source>
</evidence>
<dbReference type="CDD" id="cd06582">
    <property type="entry name" value="TM_PBP1_LivH_like"/>
    <property type="match status" value="1"/>
</dbReference>
<protein>
    <submittedName>
        <fullName evidence="10">ABC transporter permease</fullName>
    </submittedName>
</protein>
<dbReference type="GO" id="GO:0006865">
    <property type="term" value="P:amino acid transport"/>
    <property type="evidence" value="ECO:0007669"/>
    <property type="project" value="UniProtKB-KW"/>
</dbReference>
<evidence type="ECO:0000256" key="3">
    <source>
        <dbReference type="ARBA" id="ARBA00022475"/>
    </source>
</evidence>
<dbReference type="PANTHER" id="PTHR11795:SF445">
    <property type="entry name" value="AMINO ACID ABC TRANSPORTER PERMEASE PROTEIN"/>
    <property type="match status" value="1"/>
</dbReference>
<evidence type="ECO:0000256" key="1">
    <source>
        <dbReference type="ARBA" id="ARBA00004651"/>
    </source>
</evidence>
<organism evidence="10 11">
    <name type="scientific">Methylobacterium platani</name>
    <dbReference type="NCBI Taxonomy" id="427683"/>
    <lineage>
        <taxon>Bacteria</taxon>
        <taxon>Pseudomonadati</taxon>
        <taxon>Pseudomonadota</taxon>
        <taxon>Alphaproteobacteria</taxon>
        <taxon>Hyphomicrobiales</taxon>
        <taxon>Methylobacteriaceae</taxon>
        <taxon>Methylobacterium</taxon>
    </lineage>
</organism>
<evidence type="ECO:0000313" key="11">
    <source>
        <dbReference type="Proteomes" id="UP000078316"/>
    </source>
</evidence>
<evidence type="ECO:0000313" key="10">
    <source>
        <dbReference type="EMBL" id="OAS16205.1"/>
    </source>
</evidence>
<feature type="transmembrane region" description="Helical" evidence="9">
    <location>
        <begin position="241"/>
        <end position="259"/>
    </location>
</feature>
<feature type="transmembrane region" description="Helical" evidence="9">
    <location>
        <begin position="6"/>
        <end position="28"/>
    </location>
</feature>
<comment type="subcellular location">
    <subcellularLocation>
        <location evidence="1">Cell membrane</location>
        <topology evidence="1">Multi-pass membrane protein</topology>
    </subcellularLocation>
</comment>
<keyword evidence="7 9" id="KW-0472">Membrane</keyword>
<evidence type="ECO:0000256" key="9">
    <source>
        <dbReference type="SAM" id="Phobius"/>
    </source>
</evidence>